<proteinExistence type="predicted"/>
<dbReference type="InterPro" id="IPR011583">
    <property type="entry name" value="Chitinase_II/V-like_cat"/>
</dbReference>
<evidence type="ECO:0000313" key="2">
    <source>
        <dbReference type="EnsemblPlants" id="cds.evm.model.08.1943"/>
    </source>
</evidence>
<organism evidence="2 3">
    <name type="scientific">Cannabis sativa</name>
    <name type="common">Hemp</name>
    <name type="synonym">Marijuana</name>
    <dbReference type="NCBI Taxonomy" id="3483"/>
    <lineage>
        <taxon>Eukaryota</taxon>
        <taxon>Viridiplantae</taxon>
        <taxon>Streptophyta</taxon>
        <taxon>Embryophyta</taxon>
        <taxon>Tracheophyta</taxon>
        <taxon>Spermatophyta</taxon>
        <taxon>Magnoliopsida</taxon>
        <taxon>eudicotyledons</taxon>
        <taxon>Gunneridae</taxon>
        <taxon>Pentapetalae</taxon>
        <taxon>rosids</taxon>
        <taxon>fabids</taxon>
        <taxon>Rosales</taxon>
        <taxon>Cannabaceae</taxon>
        <taxon>Cannabis</taxon>
    </lineage>
</organism>
<evidence type="ECO:0000313" key="3">
    <source>
        <dbReference type="Proteomes" id="UP000596661"/>
    </source>
</evidence>
<dbReference type="GO" id="GO:0006032">
    <property type="term" value="P:chitin catabolic process"/>
    <property type="evidence" value="ECO:0007669"/>
    <property type="project" value="TreeGrafter"/>
</dbReference>
<name>A0A803QAA4_CANSA</name>
<dbReference type="InterPro" id="IPR001223">
    <property type="entry name" value="Glyco_hydro18_cat"/>
</dbReference>
<dbReference type="PROSITE" id="PS51910">
    <property type="entry name" value="GH18_2"/>
    <property type="match status" value="1"/>
</dbReference>
<dbReference type="GO" id="GO:0004568">
    <property type="term" value="F:chitinase activity"/>
    <property type="evidence" value="ECO:0007669"/>
    <property type="project" value="TreeGrafter"/>
</dbReference>
<keyword evidence="3" id="KW-1185">Reference proteome</keyword>
<sequence length="312" mass="35164">MASMKNGYWLASADQRFPVSAIRYFTHLYYGFLQVNGVTGEVIIPGELEQDMNTFSEQVRHEKKKAMVSIGGPKPNNDATAIDPSIAISQMAGNTASRKRFIETTLALAENYKFDGVELAWIYPKTKLDMTNLHNLFREWKIAADLHNFPNGRKLLLSAAVYCYPSIPNAPNEEVRYTGELDTCIDIFNIIFYNYSPVTSYHSRFGPIRPSHNYNTQDALQEWRNVRISLTKLVMGIPLYGGKWIMADDVNEVTDGAQAVEYKGRVAYRDIPDPETGGTYDDVAWCTSKVERDANGNPFCGLDGAMRLKLSQ</sequence>
<dbReference type="EMBL" id="UZAU01000717">
    <property type="status" value="NOT_ANNOTATED_CDS"/>
    <property type="molecule type" value="Genomic_DNA"/>
</dbReference>
<protein>
    <recommendedName>
        <fullName evidence="1">GH18 domain-containing protein</fullName>
    </recommendedName>
</protein>
<evidence type="ECO:0000259" key="1">
    <source>
        <dbReference type="PROSITE" id="PS51910"/>
    </source>
</evidence>
<dbReference type="PANTHER" id="PTHR11177">
    <property type="entry name" value="CHITINASE"/>
    <property type="match status" value="1"/>
</dbReference>
<dbReference type="Gene3D" id="3.20.20.80">
    <property type="entry name" value="Glycosidases"/>
    <property type="match status" value="1"/>
</dbReference>
<accession>A0A803QAA4</accession>
<dbReference type="SMART" id="SM00636">
    <property type="entry name" value="Glyco_18"/>
    <property type="match status" value="1"/>
</dbReference>
<dbReference type="GO" id="GO:0005576">
    <property type="term" value="C:extracellular region"/>
    <property type="evidence" value="ECO:0007669"/>
    <property type="project" value="TreeGrafter"/>
</dbReference>
<feature type="domain" description="GH18" evidence="1">
    <location>
        <begin position="3"/>
        <end position="312"/>
    </location>
</feature>
<dbReference type="GO" id="GO:0005975">
    <property type="term" value="P:carbohydrate metabolic process"/>
    <property type="evidence" value="ECO:0007669"/>
    <property type="project" value="InterPro"/>
</dbReference>
<dbReference type="SUPFAM" id="SSF51445">
    <property type="entry name" value="(Trans)glycosidases"/>
    <property type="match status" value="1"/>
</dbReference>
<reference evidence="2" key="2">
    <citation type="submission" date="2021-03" db="UniProtKB">
        <authorList>
            <consortium name="EnsemblPlants"/>
        </authorList>
    </citation>
    <scope>IDENTIFICATION</scope>
</reference>
<dbReference type="Gramene" id="evm.model.08.1943">
    <property type="protein sequence ID" value="cds.evm.model.08.1943"/>
    <property type="gene ID" value="evm.TU.08.1943"/>
</dbReference>
<dbReference type="PANTHER" id="PTHR11177:SF317">
    <property type="entry name" value="CHITINASE 12-RELATED"/>
    <property type="match status" value="1"/>
</dbReference>
<reference evidence="2" key="1">
    <citation type="submission" date="2018-11" db="EMBL/GenBank/DDBJ databases">
        <authorList>
            <person name="Grassa J C."/>
        </authorList>
    </citation>
    <scope>NUCLEOTIDE SEQUENCE [LARGE SCALE GENOMIC DNA]</scope>
</reference>
<dbReference type="AlphaFoldDB" id="A0A803QAA4"/>
<dbReference type="InterPro" id="IPR050314">
    <property type="entry name" value="Glycosyl_Hydrlase_18"/>
</dbReference>
<dbReference type="EnsemblPlants" id="evm.model.08.1943">
    <property type="protein sequence ID" value="cds.evm.model.08.1943"/>
    <property type="gene ID" value="evm.TU.08.1943"/>
</dbReference>
<dbReference type="Proteomes" id="UP000596661">
    <property type="component" value="Chromosome 8"/>
</dbReference>
<dbReference type="InterPro" id="IPR017853">
    <property type="entry name" value="GH"/>
</dbReference>
<dbReference type="GO" id="GO:0008061">
    <property type="term" value="F:chitin binding"/>
    <property type="evidence" value="ECO:0007669"/>
    <property type="project" value="InterPro"/>
</dbReference>
<dbReference type="Pfam" id="PF00704">
    <property type="entry name" value="Glyco_hydro_18"/>
    <property type="match status" value="1"/>
</dbReference>